<feature type="region of interest" description="Disordered" evidence="1">
    <location>
        <begin position="575"/>
        <end position="630"/>
    </location>
</feature>
<dbReference type="PANTHER" id="PTHR28678:SF1">
    <property type="entry name" value="CODANIN-1"/>
    <property type="match status" value="1"/>
</dbReference>
<comment type="caution">
    <text evidence="2">The sequence shown here is derived from an EMBL/GenBank/DDBJ whole genome shotgun (WGS) entry which is preliminary data.</text>
</comment>
<organism evidence="2 3">
    <name type="scientific">Peronospora destructor</name>
    <dbReference type="NCBI Taxonomy" id="86335"/>
    <lineage>
        <taxon>Eukaryota</taxon>
        <taxon>Sar</taxon>
        <taxon>Stramenopiles</taxon>
        <taxon>Oomycota</taxon>
        <taxon>Peronosporomycetes</taxon>
        <taxon>Peronosporales</taxon>
        <taxon>Peronosporaceae</taxon>
        <taxon>Peronospora</taxon>
    </lineage>
</organism>
<dbReference type="GO" id="GO:0005634">
    <property type="term" value="C:nucleus"/>
    <property type="evidence" value="ECO:0007669"/>
    <property type="project" value="TreeGrafter"/>
</dbReference>
<gene>
    <name evidence="2" type="ORF">PDE001_LOCUS8449</name>
</gene>
<feature type="compositionally biased region" description="Low complexity" evidence="1">
    <location>
        <begin position="600"/>
        <end position="617"/>
    </location>
</feature>
<evidence type="ECO:0000256" key="1">
    <source>
        <dbReference type="SAM" id="MobiDB-lite"/>
    </source>
</evidence>
<sequence length="1400" mass="155737">MATPDATQLWATVRGLSDKDLDNIQTTITQFFCNSNLYLVSKASLSGQNNFIPLKFGDKVHYVRVDDFVRVFLDFLHQKVQLHTDNRYISENPTSLALKLEQKDMATLKSRSMATLDSNMATRDPTDAFDKEFPQLTPVHAAIKTTKRRITTTLLTSKNMRVRTRPIPLDIALPPSKPSESITKPSLSAKRSLLEKGMATSSSIVSPITWGPKTIVNKPMLWSENEMATSNTKMATLETKMATVTTKKTNKEEEKDDVPNTKRSASQVTCFEPNAIKENLSAKNSKEDQSHAKVACLVLATDYSVNKQAAKLYGFLIKGRFVNKTCAELQVLISLLYRADCTVCNKDTLRLEKAENNVFKSSNEEVSEFCWRTHCLSFVEIVLREIEPLLVHLGADLLTVVKQSLQDAEGWCSYTLERLNQVSRQYEELRVVESARIGCQLPVEMMASAVQDFTLSFNEETDSRLHYRAPAESLLYTNREKIRDGFLSLLRQFQQKQHSLIGIENADVAAAAIAAARGLLAEVSPENRWWFAKFFVQELVQVGSNPFGESDKDLVLKIMEDKLVVKNPDRLRKLHRRFSSQKPSTKLPQRHMQGSGSGSSGSSSSSYRTSEKGSSSSQRTNRPGARAISNKDDATKSFMATLERMKSFFTDNQLFFFHFLHSCDSYEFSELVKHQLEQQFYVISNASAASVDARKGFTEVVLRLKVVAKFLGYLRFSPQWQVTSSIRQLSEHNAAFKAVEREGIDTLEVARDSGLDVKTLLENSILQASISKCIPWLCDYLSMLSLDRLSSGTTYFQQLVALLQLLYRSPRLNYLGETGLYIAMQLERVFHVLYMGDCFLHNDGYQSEEISLSLRACKALACKHEVSPEESKAGAGEDHLPFLYSQVFIQSCVSELDDLRGFIQTRAQPLSSRKLSIGSGTMATKQTIAPIRKLRPLQVVIEDDHCVDTISSFAVKSDDAVHATSLEMKPSTAALLSSFVPLQEENDKLSDTLFKIHPKLKSVVEFVVGTVTMDVCEHVLANVVMPRADALVDRCASDSGLLSIGKSAPASTTLGEDSTFAAQASFQMLITAKSRNEANLTVVAALQIALSLGEERVNTRIPPFMSPSSHPTLTNSIMFVALQRTMSALKILVPKSSQTEFVKRVAFRNKSLLKELGSASKVTAVALPASATLSNTSTGPTPAQNTVKNVEIQETRAEEGKRYRELKRRVAAILTSANHNASRKSTLAEWELQAVTLSQSVPHFTASLRDCVISGDLTRDPASPLSVSALVLWDIAWRAMTSCVIFLRLSLDVFAACELLSMNEERVMTVEKAFVKFATNFSAMLEVIARYVGKTPGTDIAVSRLQPMLVFLVDCMIELPASVSDHNELLRQFAVRASSLVVAKLREVMSYELGADNNNQ</sequence>
<dbReference type="InterPro" id="IPR040031">
    <property type="entry name" value="Codanin-1"/>
</dbReference>
<dbReference type="EMBL" id="CANTFM010001782">
    <property type="protein sequence ID" value="CAI5742866.1"/>
    <property type="molecule type" value="Genomic_DNA"/>
</dbReference>
<dbReference type="PANTHER" id="PTHR28678">
    <property type="entry name" value="CODANIN-1"/>
    <property type="match status" value="1"/>
</dbReference>
<keyword evidence="3" id="KW-1185">Reference proteome</keyword>
<dbReference type="GO" id="GO:0006325">
    <property type="term" value="P:chromatin organization"/>
    <property type="evidence" value="ECO:0007669"/>
    <property type="project" value="TreeGrafter"/>
</dbReference>
<name>A0AAV0V5J8_9STRA</name>
<proteinExistence type="predicted"/>
<dbReference type="Proteomes" id="UP001162029">
    <property type="component" value="Unassembled WGS sequence"/>
</dbReference>
<protein>
    <submittedName>
        <fullName evidence="2">Uncharacterized protein</fullName>
    </submittedName>
</protein>
<evidence type="ECO:0000313" key="2">
    <source>
        <dbReference type="EMBL" id="CAI5742866.1"/>
    </source>
</evidence>
<evidence type="ECO:0000313" key="3">
    <source>
        <dbReference type="Proteomes" id="UP001162029"/>
    </source>
</evidence>
<reference evidence="2" key="1">
    <citation type="submission" date="2022-12" db="EMBL/GenBank/DDBJ databases">
        <authorList>
            <person name="Webb A."/>
        </authorList>
    </citation>
    <scope>NUCLEOTIDE SEQUENCE</scope>
    <source>
        <strain evidence="2">Pd1</strain>
    </source>
</reference>
<accession>A0AAV0V5J8</accession>